<feature type="non-terminal residue" evidence="1">
    <location>
        <position position="247"/>
    </location>
</feature>
<keyword evidence="2" id="KW-1185">Reference proteome</keyword>
<dbReference type="EMBL" id="JBBMEK010000409">
    <property type="protein sequence ID" value="MEQ2366899.1"/>
    <property type="molecule type" value="Genomic_DNA"/>
</dbReference>
<dbReference type="PANTHER" id="PTHR32329">
    <property type="entry name" value="BIFUNCTIONAL PROTEIN [INCLUDES 2-HYDROXYACYL-COA DEHYDRATASE (N-TER) AND ITS ACTIVATOR DOMAIN (C_TERM)-RELATED"/>
    <property type="match status" value="1"/>
</dbReference>
<organism evidence="1 2">
    <name type="scientific">Coprococcus intestinihominis</name>
    <dbReference type="NCBI Taxonomy" id="3133154"/>
    <lineage>
        <taxon>Bacteria</taxon>
        <taxon>Bacillati</taxon>
        <taxon>Bacillota</taxon>
        <taxon>Clostridia</taxon>
        <taxon>Lachnospirales</taxon>
        <taxon>Lachnospiraceae</taxon>
        <taxon>Coprococcus</taxon>
    </lineage>
</organism>
<evidence type="ECO:0008006" key="3">
    <source>
        <dbReference type="Google" id="ProtNLM"/>
    </source>
</evidence>
<proteinExistence type="predicted"/>
<gene>
    <name evidence="1" type="ORF">WMO25_17710</name>
</gene>
<sequence>MDIGKKKVSFPMVANYNSVVRYFVECGLDAQFIMPPKMTRRTLEIGSRYSPDYVCAPFKSTLGSMIDALEAGADTLVMTMGLCRLGYYGELQEQIIRDLGYNFEMINLAEYTTGKNRDYLKALRRINPKMSLAKFTLAAAEGLKMVEYIDEIEAEYYRNCGFELNKGDYKKALDRFYLAMNMAKSKKDVEEGYREAKREFNRISMDKPEQPLRVGIVGEYFTIMDPFSNLDLEQKLADMGVEVHRWM</sequence>
<reference evidence="1 2" key="1">
    <citation type="submission" date="2024-03" db="EMBL/GenBank/DDBJ databases">
        <title>Human intestinal bacterial collection.</title>
        <authorList>
            <person name="Pauvert C."/>
            <person name="Hitch T.C.A."/>
            <person name="Clavel T."/>
        </authorList>
    </citation>
    <scope>NUCLEOTIDE SEQUENCE [LARGE SCALE GENOMIC DNA]</scope>
    <source>
        <strain evidence="1 2">CLA-AA-H190</strain>
    </source>
</reference>
<dbReference type="Proteomes" id="UP001469749">
    <property type="component" value="Unassembled WGS sequence"/>
</dbReference>
<protein>
    <recommendedName>
        <fullName evidence="3">DUF2229 domain-containing protein</fullName>
    </recommendedName>
</protein>
<dbReference type="RefSeq" id="WP_349086525.1">
    <property type="nucleotide sequence ID" value="NZ_JBBMEK010000409.1"/>
</dbReference>
<evidence type="ECO:0000313" key="1">
    <source>
        <dbReference type="EMBL" id="MEQ2366899.1"/>
    </source>
</evidence>
<accession>A0ABV1BCX5</accession>
<evidence type="ECO:0000313" key="2">
    <source>
        <dbReference type="Proteomes" id="UP001469749"/>
    </source>
</evidence>
<comment type="caution">
    <text evidence="1">The sequence shown here is derived from an EMBL/GenBank/DDBJ whole genome shotgun (WGS) entry which is preliminary data.</text>
</comment>
<dbReference type="PANTHER" id="PTHR32329:SF2">
    <property type="entry name" value="BIFUNCTIONAL PROTEIN [INCLUDES 2-HYDROXYACYL-COA DEHYDRATASE (N-TER) AND ITS ACTIVATOR DOMAIN (C_TERM)"/>
    <property type="match status" value="1"/>
</dbReference>
<name>A0ABV1BCX5_9FIRM</name>
<dbReference type="InterPro" id="IPR051805">
    <property type="entry name" value="Dehydratase_Activator_Redct"/>
</dbReference>